<dbReference type="AlphaFoldDB" id="A0A449IES4"/>
<proteinExistence type="predicted"/>
<name>A0A449IES4_PSEFR</name>
<dbReference type="EMBL" id="CAACYJ010000002">
    <property type="protein sequence ID" value="VFB17780.1"/>
    <property type="molecule type" value="Genomic_DNA"/>
</dbReference>
<protein>
    <submittedName>
        <fullName evidence="1">Uncharacterized protein</fullName>
    </submittedName>
</protein>
<organism evidence="1 2">
    <name type="scientific">Pseudomonas fragi</name>
    <dbReference type="NCBI Taxonomy" id="296"/>
    <lineage>
        <taxon>Bacteria</taxon>
        <taxon>Pseudomonadati</taxon>
        <taxon>Pseudomonadota</taxon>
        <taxon>Gammaproteobacteria</taxon>
        <taxon>Pseudomonadales</taxon>
        <taxon>Pseudomonadaceae</taxon>
        <taxon>Pseudomonas</taxon>
    </lineage>
</organism>
<evidence type="ECO:0000313" key="2">
    <source>
        <dbReference type="Proteomes" id="UP000330809"/>
    </source>
</evidence>
<gene>
    <name evidence="1" type="ORF">NCTC10754_00300</name>
</gene>
<sequence length="170" mass="18987">MAALGLGYLPTGKRSRPGSQRLSVMIQIRNWKPPWQACVLAKFLPIWLSLICGQESWLPFWLITLQHHGICSYTARSRVLYRSGCDWCTTTLSRLSQTPSYFPRAWGHSLNTCQQSSAFGRPLPVSATANFGQVECKRLVISHANEWSVAMQMSGQVGRNFPRSASADIG</sequence>
<evidence type="ECO:0000313" key="1">
    <source>
        <dbReference type="EMBL" id="VFB17780.1"/>
    </source>
</evidence>
<dbReference type="Proteomes" id="UP000330809">
    <property type="component" value="Unassembled WGS sequence"/>
</dbReference>
<reference evidence="1 2" key="1">
    <citation type="submission" date="2019-02" db="EMBL/GenBank/DDBJ databases">
        <authorList>
            <consortium name="Pathogen Informatics"/>
        </authorList>
    </citation>
    <scope>NUCLEOTIDE SEQUENCE [LARGE SCALE GENOMIC DNA]</scope>
    <source>
        <strain evidence="1 2">3012STDY7103891</strain>
    </source>
</reference>
<accession>A0A449IES4</accession>